<feature type="compositionally biased region" description="Low complexity" evidence="2">
    <location>
        <begin position="1"/>
        <end position="24"/>
    </location>
</feature>
<evidence type="ECO:0000313" key="5">
    <source>
        <dbReference type="Proteomes" id="UP000000226"/>
    </source>
</evidence>
<dbReference type="EMBL" id="CM002295">
    <property type="protein sequence ID" value="ESW11304.1"/>
    <property type="molecule type" value="Genomic_DNA"/>
</dbReference>
<dbReference type="eggNOG" id="KOG4374">
    <property type="taxonomic scope" value="Eukaryota"/>
</dbReference>
<dbReference type="PROSITE" id="PS50105">
    <property type="entry name" value="SAM_DOMAIN"/>
    <property type="match status" value="1"/>
</dbReference>
<organism evidence="4 5">
    <name type="scientific">Phaseolus vulgaris</name>
    <name type="common">Kidney bean</name>
    <name type="synonym">French bean</name>
    <dbReference type="NCBI Taxonomy" id="3885"/>
    <lineage>
        <taxon>Eukaryota</taxon>
        <taxon>Viridiplantae</taxon>
        <taxon>Streptophyta</taxon>
        <taxon>Embryophyta</taxon>
        <taxon>Tracheophyta</taxon>
        <taxon>Spermatophyta</taxon>
        <taxon>Magnoliopsida</taxon>
        <taxon>eudicotyledons</taxon>
        <taxon>Gunneridae</taxon>
        <taxon>Pentapetalae</taxon>
        <taxon>rosids</taxon>
        <taxon>fabids</taxon>
        <taxon>Fabales</taxon>
        <taxon>Fabaceae</taxon>
        <taxon>Papilionoideae</taxon>
        <taxon>50 kb inversion clade</taxon>
        <taxon>NPAAA clade</taxon>
        <taxon>indigoferoid/millettioid clade</taxon>
        <taxon>Phaseoleae</taxon>
        <taxon>Phaseolus</taxon>
    </lineage>
</organism>
<protein>
    <recommendedName>
        <fullName evidence="3">SAM domain-containing protein</fullName>
    </recommendedName>
</protein>
<evidence type="ECO:0000256" key="2">
    <source>
        <dbReference type="SAM" id="MobiDB-lite"/>
    </source>
</evidence>
<dbReference type="CDD" id="cd09487">
    <property type="entry name" value="SAM_superfamily"/>
    <property type="match status" value="1"/>
</dbReference>
<feature type="domain" description="SAM" evidence="3">
    <location>
        <begin position="49"/>
        <end position="111"/>
    </location>
</feature>
<gene>
    <name evidence="4" type="ORF">PHAVU_008G018600g</name>
</gene>
<dbReference type="InterPro" id="IPR001660">
    <property type="entry name" value="SAM"/>
</dbReference>
<keyword evidence="5" id="KW-1185">Reference proteome</keyword>
<dbReference type="Gramene" id="ESW11304">
    <property type="protein sequence ID" value="ESW11304"/>
    <property type="gene ID" value="PHAVU_008G018600g"/>
</dbReference>
<dbReference type="Gene3D" id="1.10.150.50">
    <property type="entry name" value="Transcription Factor, Ets-1"/>
    <property type="match status" value="1"/>
</dbReference>
<dbReference type="InterPro" id="IPR013761">
    <property type="entry name" value="SAM/pointed_sf"/>
</dbReference>
<dbReference type="Pfam" id="PF00536">
    <property type="entry name" value="SAM_1"/>
    <property type="match status" value="1"/>
</dbReference>
<dbReference type="SMR" id="V7B0G8"/>
<dbReference type="OrthoDB" id="539213at2759"/>
<proteinExistence type="predicted"/>
<evidence type="ECO:0000256" key="1">
    <source>
        <dbReference type="ARBA" id="ARBA00022737"/>
    </source>
</evidence>
<feature type="compositionally biased region" description="Basic residues" evidence="2">
    <location>
        <begin position="41"/>
        <end position="50"/>
    </location>
</feature>
<dbReference type="SUPFAM" id="SSF47769">
    <property type="entry name" value="SAM/Pointed domain"/>
    <property type="match status" value="1"/>
</dbReference>
<sequence>MDLEVSDSAAESSSSASTTVTTVAEEQEINSPVLSAESHMRRPSLPKRRKSDGIRSWLFELGLSHYATVFELHDIDDESLPLLTLKDLKDMGITALGPRKLIHHAIQKLKK</sequence>
<feature type="region of interest" description="Disordered" evidence="2">
    <location>
        <begin position="1"/>
        <end position="50"/>
    </location>
</feature>
<name>V7B0G8_PHAVU</name>
<dbReference type="AlphaFoldDB" id="V7B0G8"/>
<evidence type="ECO:0000259" key="3">
    <source>
        <dbReference type="PROSITE" id="PS50105"/>
    </source>
</evidence>
<dbReference type="SMART" id="SM00454">
    <property type="entry name" value="SAM"/>
    <property type="match status" value="1"/>
</dbReference>
<dbReference type="PANTHER" id="PTHR10627">
    <property type="entry name" value="SCP160"/>
    <property type="match status" value="1"/>
</dbReference>
<dbReference type="PANTHER" id="PTHR10627:SF72">
    <property type="entry name" value="STERILE ALPHA MOTIF_POINTED DOMAIN-CONTAINING PROTEIN-RELATED"/>
    <property type="match status" value="1"/>
</dbReference>
<dbReference type="Proteomes" id="UP000000226">
    <property type="component" value="Chromosome 8"/>
</dbReference>
<evidence type="ECO:0000313" key="4">
    <source>
        <dbReference type="EMBL" id="ESW11304.1"/>
    </source>
</evidence>
<accession>V7B0G8</accession>
<keyword evidence="1" id="KW-0677">Repeat</keyword>
<reference evidence="5" key="1">
    <citation type="journal article" date="2014" name="Nat. Genet.">
        <title>A reference genome for common bean and genome-wide analysis of dual domestications.</title>
        <authorList>
            <person name="Schmutz J."/>
            <person name="McClean P.E."/>
            <person name="Mamidi S."/>
            <person name="Wu G.A."/>
            <person name="Cannon S.B."/>
            <person name="Grimwood J."/>
            <person name="Jenkins J."/>
            <person name="Shu S."/>
            <person name="Song Q."/>
            <person name="Chavarro C."/>
            <person name="Torres-Torres M."/>
            <person name="Geffroy V."/>
            <person name="Moghaddam S.M."/>
            <person name="Gao D."/>
            <person name="Abernathy B."/>
            <person name="Barry K."/>
            <person name="Blair M."/>
            <person name="Brick M.A."/>
            <person name="Chovatia M."/>
            <person name="Gepts P."/>
            <person name="Goodstein D.M."/>
            <person name="Gonzales M."/>
            <person name="Hellsten U."/>
            <person name="Hyten D.L."/>
            <person name="Jia G."/>
            <person name="Kelly J.D."/>
            <person name="Kudrna D."/>
            <person name="Lee R."/>
            <person name="Richard M.M."/>
            <person name="Miklas P.N."/>
            <person name="Osorno J.M."/>
            <person name="Rodrigues J."/>
            <person name="Thareau V."/>
            <person name="Urrea C.A."/>
            <person name="Wang M."/>
            <person name="Yu Y."/>
            <person name="Zhang M."/>
            <person name="Wing R.A."/>
            <person name="Cregan P.B."/>
            <person name="Rokhsar D.S."/>
            <person name="Jackson S.A."/>
        </authorList>
    </citation>
    <scope>NUCLEOTIDE SEQUENCE [LARGE SCALE GENOMIC DNA]</scope>
    <source>
        <strain evidence="5">cv. G19833</strain>
    </source>
</reference>